<dbReference type="EMBL" id="JAEMHL010000007">
    <property type="protein sequence ID" value="MBJ6751464.1"/>
    <property type="molecule type" value="Genomic_DNA"/>
</dbReference>
<feature type="transmembrane region" description="Helical" evidence="1">
    <location>
        <begin position="202"/>
        <end position="226"/>
    </location>
</feature>
<sequence>MLTLATGIVANIAFYLQLLGWGYLVTNLKGARKPDAHPGSLAIIGTAFLICAGGFFTFWSMSPKSLYVIAIIGLLGAAGYMTQAADLAVLKKIPLTVWFVLAIIVVRVGFSTAGALNAHDDYHGYLVLPQKIQQTGTLAPDFFNERRMGVLGGAAYLQSLYLCFLPLDSITGLDKGVGILLIAGAVLSILPNVIFERKGALILLMCALLDFNSANVTFIYISAALLSLLASEVLSRDDTDISCFQIAIISTGLIAIKNYFIVPVLALLCLYLLKSLYARRISGAYKTVATLFLTLALLSPWLFLSLKSCGTLLFPLTGTGNHGSSYGLLEIANNAHLPMAKYAGYFWKFITMPESLVCCLGLLQLRHCGKNREAIFAWLGVAALLSTAWLIVYKSMFLFRYAESIAGVGALLTILWCFKNGKLRHVAACILILFALKSGRIAGNYKSWCDLQDRRTSFATMQTSMLKMQAAIPSKAPMAIFASHPFLLDFSRNPVHVFDHYGGASPPPGLPPNNEALLKKYLLAQGIRYLAFSYGDHANYGRNRYSSRLLSDGSPYGERVRRLALLNFNFQDMILSLGRSEKIVFDDGSNLVIDLSG</sequence>
<feature type="transmembrane region" description="Helical" evidence="1">
    <location>
        <begin position="176"/>
        <end position="195"/>
    </location>
</feature>
<feature type="transmembrane region" description="Helical" evidence="1">
    <location>
        <begin position="6"/>
        <end position="26"/>
    </location>
</feature>
<proteinExistence type="predicted"/>
<gene>
    <name evidence="2" type="ORF">JFN91_14695</name>
</gene>
<feature type="transmembrane region" description="Helical" evidence="1">
    <location>
        <begin position="398"/>
        <end position="418"/>
    </location>
</feature>
<feature type="transmembrane region" description="Helical" evidence="1">
    <location>
        <begin position="246"/>
        <end position="273"/>
    </location>
</feature>
<feature type="transmembrane region" description="Helical" evidence="1">
    <location>
        <begin position="345"/>
        <end position="363"/>
    </location>
</feature>
<feature type="transmembrane region" description="Helical" evidence="1">
    <location>
        <begin position="375"/>
        <end position="392"/>
    </location>
</feature>
<dbReference type="RefSeq" id="WP_199389931.1">
    <property type="nucleotide sequence ID" value="NZ_JAEMHL010000007.1"/>
</dbReference>
<keyword evidence="1" id="KW-0472">Membrane</keyword>
<feature type="transmembrane region" description="Helical" evidence="1">
    <location>
        <begin position="95"/>
        <end position="116"/>
    </location>
</feature>
<keyword evidence="3" id="KW-1185">Reference proteome</keyword>
<name>A0ABS0YGL9_9BACT</name>
<dbReference type="Proteomes" id="UP000614714">
    <property type="component" value="Unassembled WGS sequence"/>
</dbReference>
<evidence type="ECO:0000256" key="1">
    <source>
        <dbReference type="SAM" id="Phobius"/>
    </source>
</evidence>
<feature type="transmembrane region" description="Helical" evidence="1">
    <location>
        <begin position="65"/>
        <end position="83"/>
    </location>
</feature>
<evidence type="ECO:0000313" key="3">
    <source>
        <dbReference type="Proteomes" id="UP000614714"/>
    </source>
</evidence>
<organism evidence="2 3">
    <name type="scientific">Geomonas anaerohicana</name>
    <dbReference type="NCBI Taxonomy" id="2798583"/>
    <lineage>
        <taxon>Bacteria</taxon>
        <taxon>Pseudomonadati</taxon>
        <taxon>Thermodesulfobacteriota</taxon>
        <taxon>Desulfuromonadia</taxon>
        <taxon>Geobacterales</taxon>
        <taxon>Geobacteraceae</taxon>
        <taxon>Geomonas</taxon>
    </lineage>
</organism>
<reference evidence="2 3" key="1">
    <citation type="submission" date="2020-12" db="EMBL/GenBank/DDBJ databases">
        <title>Geomonas sp. Red421, isolated from paddy soil.</title>
        <authorList>
            <person name="Xu Z."/>
            <person name="Zhang Z."/>
            <person name="Masuda Y."/>
            <person name="Itoh H."/>
            <person name="Senoo K."/>
        </authorList>
    </citation>
    <scope>NUCLEOTIDE SEQUENCE [LARGE SCALE GENOMIC DNA]</scope>
    <source>
        <strain evidence="2 3">Red421</strain>
    </source>
</reference>
<protein>
    <recommendedName>
        <fullName evidence="4">Glycosyltransferase RgtA/B/C/D-like domain-containing protein</fullName>
    </recommendedName>
</protein>
<comment type="caution">
    <text evidence="2">The sequence shown here is derived from an EMBL/GenBank/DDBJ whole genome shotgun (WGS) entry which is preliminary data.</text>
</comment>
<evidence type="ECO:0008006" key="4">
    <source>
        <dbReference type="Google" id="ProtNLM"/>
    </source>
</evidence>
<feature type="transmembrane region" description="Helical" evidence="1">
    <location>
        <begin position="285"/>
        <end position="304"/>
    </location>
</feature>
<keyword evidence="1" id="KW-0812">Transmembrane</keyword>
<accession>A0ABS0YGL9</accession>
<keyword evidence="1" id="KW-1133">Transmembrane helix</keyword>
<feature type="transmembrane region" description="Helical" evidence="1">
    <location>
        <begin position="38"/>
        <end position="59"/>
    </location>
</feature>
<evidence type="ECO:0000313" key="2">
    <source>
        <dbReference type="EMBL" id="MBJ6751464.1"/>
    </source>
</evidence>